<dbReference type="InterPro" id="IPR012349">
    <property type="entry name" value="Split_barrel_FMN-bd"/>
</dbReference>
<sequence length="214" mass="23847">MYVPQHFREEDPALLLEVMQRYNFATLVSTVDGMPFATHVPVLARQIDGVVQIDGHVARANPHWQALEAGPSALVIFHGPHTYISPTLYTKPNRVPTWNYIAVHASGNAVIEHDDASKLALLAALVQHHEPAYHAQFDQLDDGLRAGLLNAIVAFTIRVDRLEGKFKLGQHRLADDKPQMQAWHDAGGENEQAIAQWMQRLGHWPLQGPISNGQ</sequence>
<name>A0ABP7TJB5_9BURK</name>
<keyword evidence="2" id="KW-1185">Reference proteome</keyword>
<dbReference type="PIRSF" id="PIRSF010372">
    <property type="entry name" value="PaiB"/>
    <property type="match status" value="1"/>
</dbReference>
<dbReference type="Pfam" id="PF04299">
    <property type="entry name" value="FMN_bind_2"/>
    <property type="match status" value="1"/>
</dbReference>
<evidence type="ECO:0000313" key="1">
    <source>
        <dbReference type="EMBL" id="GAA4026441.1"/>
    </source>
</evidence>
<dbReference type="InterPro" id="IPR007396">
    <property type="entry name" value="TR_PAI2-type"/>
</dbReference>
<dbReference type="PANTHER" id="PTHR35802:SF1">
    <property type="entry name" value="PROTEASE SYNTHASE AND SPORULATION PROTEIN PAI 2"/>
    <property type="match status" value="1"/>
</dbReference>
<dbReference type="RefSeq" id="WP_344763733.1">
    <property type="nucleotide sequence ID" value="NZ_BAAAZE010000009.1"/>
</dbReference>
<accession>A0ABP7TJB5</accession>
<organism evidence="1 2">
    <name type="scientific">Actimicrobium antarcticum</name>
    <dbReference type="NCBI Taxonomy" id="1051899"/>
    <lineage>
        <taxon>Bacteria</taxon>
        <taxon>Pseudomonadati</taxon>
        <taxon>Pseudomonadota</taxon>
        <taxon>Betaproteobacteria</taxon>
        <taxon>Burkholderiales</taxon>
        <taxon>Oxalobacteraceae</taxon>
        <taxon>Actimicrobium</taxon>
    </lineage>
</organism>
<reference evidence="2" key="1">
    <citation type="journal article" date="2019" name="Int. J. Syst. Evol. Microbiol.">
        <title>The Global Catalogue of Microorganisms (GCM) 10K type strain sequencing project: providing services to taxonomists for standard genome sequencing and annotation.</title>
        <authorList>
            <consortium name="The Broad Institute Genomics Platform"/>
            <consortium name="The Broad Institute Genome Sequencing Center for Infectious Disease"/>
            <person name="Wu L."/>
            <person name="Ma J."/>
        </authorList>
    </citation>
    <scope>NUCLEOTIDE SEQUENCE [LARGE SCALE GENOMIC DNA]</scope>
    <source>
        <strain evidence="2">JCM 16673</strain>
    </source>
</reference>
<proteinExistence type="predicted"/>
<dbReference type="Proteomes" id="UP001501353">
    <property type="component" value="Unassembled WGS sequence"/>
</dbReference>
<dbReference type="SUPFAM" id="SSF50475">
    <property type="entry name" value="FMN-binding split barrel"/>
    <property type="match status" value="1"/>
</dbReference>
<dbReference type="EMBL" id="BAAAZE010000009">
    <property type="protein sequence ID" value="GAA4026441.1"/>
    <property type="molecule type" value="Genomic_DNA"/>
</dbReference>
<protein>
    <submittedName>
        <fullName evidence="1">FMN-binding negative transcriptional regulator</fullName>
    </submittedName>
</protein>
<evidence type="ECO:0000313" key="2">
    <source>
        <dbReference type="Proteomes" id="UP001501353"/>
    </source>
</evidence>
<gene>
    <name evidence="1" type="ORF">GCM10022212_25510</name>
</gene>
<dbReference type="PANTHER" id="PTHR35802">
    <property type="entry name" value="PROTEASE SYNTHASE AND SPORULATION PROTEIN PAI 2"/>
    <property type="match status" value="1"/>
</dbReference>
<comment type="caution">
    <text evidence="1">The sequence shown here is derived from an EMBL/GenBank/DDBJ whole genome shotgun (WGS) entry which is preliminary data.</text>
</comment>
<dbReference type="Gene3D" id="2.30.110.10">
    <property type="entry name" value="Electron Transport, Fmn-binding Protein, Chain A"/>
    <property type="match status" value="1"/>
</dbReference>